<gene>
    <name evidence="2" type="ORF">J5W02_06510</name>
</gene>
<feature type="domain" description="Transposase IS66 central" evidence="1">
    <location>
        <begin position="14"/>
        <end position="294"/>
    </location>
</feature>
<dbReference type="NCBIfam" id="NF033517">
    <property type="entry name" value="transpos_IS66"/>
    <property type="match status" value="1"/>
</dbReference>
<proteinExistence type="predicted"/>
<dbReference type="InterPro" id="IPR004291">
    <property type="entry name" value="Transposase_IS66_central"/>
</dbReference>
<reference evidence="2 3" key="1">
    <citation type="submission" date="2021-03" db="EMBL/GenBank/DDBJ databases">
        <title>Caproiciproducens sp. nov. isolated from feces of cow.</title>
        <authorList>
            <person name="Choi J.-Y."/>
        </authorList>
    </citation>
    <scope>NUCLEOTIDE SEQUENCE [LARGE SCALE GENOMIC DNA]</scope>
    <source>
        <strain evidence="2 3">AGMB10547</strain>
    </source>
</reference>
<evidence type="ECO:0000313" key="2">
    <source>
        <dbReference type="EMBL" id="MBW7572463.1"/>
    </source>
</evidence>
<protein>
    <submittedName>
        <fullName evidence="2">IS66 family transposase</fullName>
    </submittedName>
</protein>
<keyword evidence="3" id="KW-1185">Reference proteome</keyword>
<accession>A0ABS7DME9</accession>
<dbReference type="EMBL" id="JAGFNZ010000002">
    <property type="protein sequence ID" value="MBW7572463.1"/>
    <property type="molecule type" value="Genomic_DNA"/>
</dbReference>
<dbReference type="PANTHER" id="PTHR33678">
    <property type="entry name" value="BLL1576 PROTEIN"/>
    <property type="match status" value="1"/>
</dbReference>
<dbReference type="InterPro" id="IPR052344">
    <property type="entry name" value="Transposase-related"/>
</dbReference>
<sequence>MIQKAATPVPVMKKSMAAPATVAYVMQEKYENAVPLYRQERFWKSKGVELNRNTLANWVVRSSRWFEPVCEYLHNTLLQGDIVHADETEFQVLKEDGRTAAQKSRMWVFCSGKSEEKQLALYRYAPSRSGKVASEMLNEFTGYLQTDGYQGYNAVENVTHVGCWAHARRKWADCLPKNMQTDGSKAALALELVKRLFTLEDIFKELPSEERKSKRAEQSKPVLDAYWSLVENINGNQGSNLEKAQTYSLNQRKTLDTFLLDGHIEMTNNRAERAVKPFVIGRKNFLFADTTRGACASARCYSVIETARMNNLDICCIFLRSYPNLARSQPTSSLNL</sequence>
<dbReference type="Proteomes" id="UP000719942">
    <property type="component" value="Unassembled WGS sequence"/>
</dbReference>
<dbReference type="Pfam" id="PF03050">
    <property type="entry name" value="DDE_Tnp_IS66"/>
    <property type="match status" value="1"/>
</dbReference>
<comment type="caution">
    <text evidence="2">The sequence shown here is derived from an EMBL/GenBank/DDBJ whole genome shotgun (WGS) entry which is preliminary data.</text>
</comment>
<evidence type="ECO:0000313" key="3">
    <source>
        <dbReference type="Proteomes" id="UP000719942"/>
    </source>
</evidence>
<organism evidence="2 3">
    <name type="scientific">Caproiciproducens faecalis</name>
    <dbReference type="NCBI Taxonomy" id="2820301"/>
    <lineage>
        <taxon>Bacteria</taxon>
        <taxon>Bacillati</taxon>
        <taxon>Bacillota</taxon>
        <taxon>Clostridia</taxon>
        <taxon>Eubacteriales</taxon>
        <taxon>Acutalibacteraceae</taxon>
        <taxon>Caproiciproducens</taxon>
    </lineage>
</organism>
<name>A0ABS7DME9_9FIRM</name>
<evidence type="ECO:0000259" key="1">
    <source>
        <dbReference type="Pfam" id="PF03050"/>
    </source>
</evidence>